<evidence type="ECO:0000313" key="2">
    <source>
        <dbReference type="EMBL" id="RYR25553.1"/>
    </source>
</evidence>
<gene>
    <name evidence="2" type="ORF">Ahy_B02g059357</name>
</gene>
<dbReference type="STRING" id="3818.A0A445AGJ0"/>
<keyword evidence="3" id="KW-1185">Reference proteome</keyword>
<dbReference type="Gene3D" id="3.40.1110.10">
    <property type="entry name" value="Calcium-transporting ATPase, cytoplasmic domain N"/>
    <property type="match status" value="1"/>
</dbReference>
<dbReference type="Gene3D" id="3.40.50.1000">
    <property type="entry name" value="HAD superfamily/HAD-like"/>
    <property type="match status" value="1"/>
</dbReference>
<comment type="caution">
    <text evidence="2">The sequence shown here is derived from an EMBL/GenBank/DDBJ whole genome shotgun (WGS) entry which is preliminary data.</text>
</comment>
<name>A0A445AGJ0_ARAHY</name>
<evidence type="ECO:0000313" key="3">
    <source>
        <dbReference type="Proteomes" id="UP000289738"/>
    </source>
</evidence>
<dbReference type="GO" id="GO:0000166">
    <property type="term" value="F:nucleotide binding"/>
    <property type="evidence" value="ECO:0007669"/>
    <property type="project" value="InterPro"/>
</dbReference>
<sequence length="152" mass="17091">MLNCSKFMITIEEIDGMDVICSDKTITLTLNKLSVDRNLIEVFAKGVEKEYVILLAARASRTENQNAIDAAIVGKLADPKEVHFLPFNHVDKRTALTYIDSDGNWHRVSKRAPEQIITLCNCKEDVGKKVHAMIDKFTERGLQSLGVARFIL</sequence>
<evidence type="ECO:0000256" key="1">
    <source>
        <dbReference type="ARBA" id="ARBA00022842"/>
    </source>
</evidence>
<accession>A0A445AGJ0</accession>
<dbReference type="SUPFAM" id="SSF81660">
    <property type="entry name" value="Metal cation-transporting ATPase, ATP-binding domain N"/>
    <property type="match status" value="1"/>
</dbReference>
<reference evidence="2 3" key="1">
    <citation type="submission" date="2019-01" db="EMBL/GenBank/DDBJ databases">
        <title>Sequencing of cultivated peanut Arachis hypogaea provides insights into genome evolution and oil improvement.</title>
        <authorList>
            <person name="Chen X."/>
        </authorList>
    </citation>
    <scope>NUCLEOTIDE SEQUENCE [LARGE SCALE GENOMIC DNA]</scope>
    <source>
        <strain evidence="3">cv. Fuhuasheng</strain>
        <tissue evidence="2">Leaves</tissue>
    </source>
</reference>
<keyword evidence="1" id="KW-0460">Magnesium</keyword>
<dbReference type="PANTHER" id="PTHR42861">
    <property type="entry name" value="CALCIUM-TRANSPORTING ATPASE"/>
    <property type="match status" value="1"/>
</dbReference>
<organism evidence="2 3">
    <name type="scientific">Arachis hypogaea</name>
    <name type="common">Peanut</name>
    <dbReference type="NCBI Taxonomy" id="3818"/>
    <lineage>
        <taxon>Eukaryota</taxon>
        <taxon>Viridiplantae</taxon>
        <taxon>Streptophyta</taxon>
        <taxon>Embryophyta</taxon>
        <taxon>Tracheophyta</taxon>
        <taxon>Spermatophyta</taxon>
        <taxon>Magnoliopsida</taxon>
        <taxon>eudicotyledons</taxon>
        <taxon>Gunneridae</taxon>
        <taxon>Pentapetalae</taxon>
        <taxon>rosids</taxon>
        <taxon>fabids</taxon>
        <taxon>Fabales</taxon>
        <taxon>Fabaceae</taxon>
        <taxon>Papilionoideae</taxon>
        <taxon>50 kb inversion clade</taxon>
        <taxon>dalbergioids sensu lato</taxon>
        <taxon>Dalbergieae</taxon>
        <taxon>Pterocarpus clade</taxon>
        <taxon>Arachis</taxon>
    </lineage>
</organism>
<dbReference type="InterPro" id="IPR023299">
    <property type="entry name" value="ATPase_P-typ_cyto_dom_N"/>
</dbReference>
<dbReference type="EMBL" id="SDMP01000012">
    <property type="protein sequence ID" value="RYR25553.1"/>
    <property type="molecule type" value="Genomic_DNA"/>
</dbReference>
<dbReference type="AlphaFoldDB" id="A0A445AGJ0"/>
<dbReference type="Proteomes" id="UP000289738">
    <property type="component" value="Chromosome B02"/>
</dbReference>
<proteinExistence type="predicted"/>
<protein>
    <recommendedName>
        <fullName evidence="4">Plasma membrane ATPase</fullName>
    </recommendedName>
</protein>
<evidence type="ECO:0008006" key="4">
    <source>
        <dbReference type="Google" id="ProtNLM"/>
    </source>
</evidence>
<dbReference type="InterPro" id="IPR023214">
    <property type="entry name" value="HAD_sf"/>
</dbReference>